<reference evidence="2 3" key="1">
    <citation type="submission" date="2017-12" db="EMBL/GenBank/DDBJ databases">
        <title>Comparative genomics of Botrytis spp.</title>
        <authorList>
            <person name="Valero-Jimenez C.A."/>
            <person name="Tapia P."/>
            <person name="Veloso J."/>
            <person name="Silva-Moreno E."/>
            <person name="Staats M."/>
            <person name="Valdes J.H."/>
            <person name="Van Kan J.A.L."/>
        </authorList>
    </citation>
    <scope>NUCLEOTIDE SEQUENCE [LARGE SCALE GENOMIC DNA]</scope>
    <source>
        <strain evidence="2 3">MUCL3349</strain>
    </source>
</reference>
<evidence type="ECO:0000313" key="3">
    <source>
        <dbReference type="Proteomes" id="UP000297280"/>
    </source>
</evidence>
<dbReference type="Proteomes" id="UP000297280">
    <property type="component" value="Unassembled WGS sequence"/>
</dbReference>
<organism evidence="2 3">
    <name type="scientific">Botrytis porri</name>
    <dbReference type="NCBI Taxonomy" id="87229"/>
    <lineage>
        <taxon>Eukaryota</taxon>
        <taxon>Fungi</taxon>
        <taxon>Dikarya</taxon>
        <taxon>Ascomycota</taxon>
        <taxon>Pezizomycotina</taxon>
        <taxon>Leotiomycetes</taxon>
        <taxon>Helotiales</taxon>
        <taxon>Sclerotiniaceae</taxon>
        <taxon>Botrytis</taxon>
    </lineage>
</organism>
<sequence>MPQKLAVQNLPFGADESSAPAHQQAEEIIHRCVGYRPGNKRGGSNAEEITPDSKFRDDPLPLKLISGMADVQITGPQRQILNGHGSEHYAAQSRKEEIENWISYVQSESENFTKYEYNMNKDSNNGDTPLNGYTVNASLPSPAEHFETKEEVDLRIQAVIDFIFHAIDPLAFLAKYASDLNIDESYKEEIDSDKN</sequence>
<feature type="region of interest" description="Disordered" evidence="1">
    <location>
        <begin position="35"/>
        <end position="54"/>
    </location>
</feature>
<accession>A0A4Z1KAY0</accession>
<evidence type="ECO:0000256" key="1">
    <source>
        <dbReference type="SAM" id="MobiDB-lite"/>
    </source>
</evidence>
<comment type="caution">
    <text evidence="2">The sequence shown here is derived from an EMBL/GenBank/DDBJ whole genome shotgun (WGS) entry which is preliminary data.</text>
</comment>
<evidence type="ECO:0000313" key="2">
    <source>
        <dbReference type="EMBL" id="TGO81300.1"/>
    </source>
</evidence>
<proteinExistence type="predicted"/>
<name>A0A4Z1KAY0_9HELO</name>
<dbReference type="AlphaFoldDB" id="A0A4Z1KAY0"/>
<keyword evidence="3" id="KW-1185">Reference proteome</keyword>
<feature type="region of interest" description="Disordered" evidence="1">
    <location>
        <begin position="1"/>
        <end position="23"/>
    </location>
</feature>
<protein>
    <submittedName>
        <fullName evidence="2">Uncharacterized protein</fullName>
    </submittedName>
</protein>
<gene>
    <name evidence="2" type="ORF">BPOR_1218g00010</name>
</gene>
<dbReference type="EMBL" id="PQXO01001211">
    <property type="protein sequence ID" value="TGO81300.1"/>
    <property type="molecule type" value="Genomic_DNA"/>
</dbReference>